<name>A0ABW4QWV4_9BACT</name>
<dbReference type="RefSeq" id="WP_382315558.1">
    <property type="nucleotide sequence ID" value="NZ_JBHUFD010000006.1"/>
</dbReference>
<feature type="chain" id="PRO_5047226954" description="DUF4231 domain-containing protein" evidence="2">
    <location>
        <begin position="22"/>
        <end position="152"/>
    </location>
</feature>
<organism evidence="3 4">
    <name type="scientific">Hymenobacter bucti</name>
    <dbReference type="NCBI Taxonomy" id="1844114"/>
    <lineage>
        <taxon>Bacteria</taxon>
        <taxon>Pseudomonadati</taxon>
        <taxon>Bacteroidota</taxon>
        <taxon>Cytophagia</taxon>
        <taxon>Cytophagales</taxon>
        <taxon>Hymenobacteraceae</taxon>
        <taxon>Hymenobacter</taxon>
    </lineage>
</organism>
<evidence type="ECO:0000313" key="3">
    <source>
        <dbReference type="EMBL" id="MFD1874081.1"/>
    </source>
</evidence>
<comment type="caution">
    <text evidence="3">The sequence shown here is derived from an EMBL/GenBank/DDBJ whole genome shotgun (WGS) entry which is preliminary data.</text>
</comment>
<feature type="transmembrane region" description="Helical" evidence="1">
    <location>
        <begin position="92"/>
        <end position="112"/>
    </location>
</feature>
<keyword evidence="2" id="KW-0732">Signal</keyword>
<accession>A0ABW4QWV4</accession>
<keyword evidence="4" id="KW-1185">Reference proteome</keyword>
<keyword evidence="1" id="KW-1133">Transmembrane helix</keyword>
<evidence type="ECO:0000256" key="2">
    <source>
        <dbReference type="SAM" id="SignalP"/>
    </source>
</evidence>
<reference evidence="4" key="1">
    <citation type="journal article" date="2019" name="Int. J. Syst. Evol. Microbiol.">
        <title>The Global Catalogue of Microorganisms (GCM) 10K type strain sequencing project: providing services to taxonomists for standard genome sequencing and annotation.</title>
        <authorList>
            <consortium name="The Broad Institute Genomics Platform"/>
            <consortium name="The Broad Institute Genome Sequencing Center for Infectious Disease"/>
            <person name="Wu L."/>
            <person name="Ma J."/>
        </authorList>
    </citation>
    <scope>NUCLEOTIDE SEQUENCE [LARGE SCALE GENOMIC DNA]</scope>
    <source>
        <strain evidence="4">CGMCC 1.15795</strain>
    </source>
</reference>
<dbReference type="Proteomes" id="UP001597197">
    <property type="component" value="Unassembled WGS sequence"/>
</dbReference>
<feature type="signal peptide" evidence="2">
    <location>
        <begin position="1"/>
        <end position="21"/>
    </location>
</feature>
<protein>
    <recommendedName>
        <fullName evidence="5">DUF4231 domain-containing protein</fullName>
    </recommendedName>
</protein>
<feature type="transmembrane region" description="Helical" evidence="1">
    <location>
        <begin position="55"/>
        <end position="72"/>
    </location>
</feature>
<dbReference type="EMBL" id="JBHUFD010000006">
    <property type="protein sequence ID" value="MFD1874081.1"/>
    <property type="molecule type" value="Genomic_DNA"/>
</dbReference>
<evidence type="ECO:0008006" key="5">
    <source>
        <dbReference type="Google" id="ProtNLM"/>
    </source>
</evidence>
<sequence>MRHFLLLGFFLLATLLGRAQAPAPATPLPLVGSESAAPDTVAALHNFYKHKRRALPRMLLATGGLFAVTLFAHEVFSSTPTYGQTQKLGDTLAPLVTGALGVTVLGAEALYYTRYSKRQERHAIEDFQAHQLRRSVREQLKPKYFQPVPLAR</sequence>
<evidence type="ECO:0000313" key="4">
    <source>
        <dbReference type="Proteomes" id="UP001597197"/>
    </source>
</evidence>
<evidence type="ECO:0000256" key="1">
    <source>
        <dbReference type="SAM" id="Phobius"/>
    </source>
</evidence>
<keyword evidence="1" id="KW-0472">Membrane</keyword>
<gene>
    <name evidence="3" type="ORF">ACFSDX_16680</name>
</gene>
<keyword evidence="1" id="KW-0812">Transmembrane</keyword>
<proteinExistence type="predicted"/>